<dbReference type="CDD" id="cd07984">
    <property type="entry name" value="LPLAT_LABLAT-like"/>
    <property type="match status" value="1"/>
</dbReference>
<evidence type="ECO:0000256" key="6">
    <source>
        <dbReference type="ARBA" id="ARBA00022989"/>
    </source>
</evidence>
<keyword evidence="7 9" id="KW-0472">Membrane</keyword>
<feature type="short sequence motif" description="HXXXXD motif" evidence="9">
    <location>
        <begin position="135"/>
        <end position="140"/>
    </location>
</feature>
<dbReference type="AlphaFoldDB" id="A0A3D8MEI2"/>
<dbReference type="PANTHER" id="PTHR30606:SF9">
    <property type="entry name" value="LIPID A BIOSYNTHESIS LAUROYLTRANSFERASE"/>
    <property type="match status" value="1"/>
</dbReference>
<comment type="catalytic activity">
    <reaction evidence="9">
        <text>an alpha-Kdo-(2-&gt;4)-alpha-Kdo-(2-&gt;6)-lipid IVA + a fatty acyl-[ACP] = an alpha-Kdo-(2-&gt;4)-alpha-Kdo-(2-&gt;6)-(acyl)-lipid IVA + holo-[ACP]</text>
        <dbReference type="Rhea" id="RHEA:69396"/>
        <dbReference type="Rhea" id="RHEA-COMP:9685"/>
        <dbReference type="Rhea" id="RHEA-COMP:14125"/>
        <dbReference type="ChEBI" id="CHEBI:64479"/>
        <dbReference type="ChEBI" id="CHEBI:138651"/>
        <dbReference type="ChEBI" id="CHEBI:176429"/>
        <dbReference type="ChEBI" id="CHEBI:176430"/>
        <dbReference type="EC" id="2.3.1.241"/>
    </reaction>
</comment>
<dbReference type="GO" id="GO:0036104">
    <property type="term" value="P:Kdo2-lipid A biosynthetic process"/>
    <property type="evidence" value="ECO:0007669"/>
    <property type="project" value="UniProtKB-UniRule"/>
</dbReference>
<sequence>MSQAIKPPQFKLAFLGPRYWPVWLGAGILYLLIWLPLPLIRWLGAGFGRLIGWIAPKRAAVARRNIELCYPYMSESDKDALVKENLRRTGMALFETAMGWWWPAWRVKRITEVEGYEHVEQALAQGKGVFGMALHNVNLEFGCRGIGYIHPSIGFYRKHNNPLMDYLQYHGRAKSNKYMIHKRNSRALLSALDHQELCLYLPDQDYGRAQSIFVPFGGVKHTATTTATLMFIRRSNCVPMLISSQYTARGYKIKIYPPMPELGEMDDVAALTLLNQRIAEIVLEQPESYLWMHKRFKTRPNEDDPSLYA</sequence>
<dbReference type="EMBL" id="QRHA01000001">
    <property type="protein sequence ID" value="RDV29173.1"/>
    <property type="molecule type" value="Genomic_DNA"/>
</dbReference>
<dbReference type="GO" id="GO:0008913">
    <property type="term" value="F:Kdo2-lipid IVA acyltransferase activity"/>
    <property type="evidence" value="ECO:0007669"/>
    <property type="project" value="UniProtKB-EC"/>
</dbReference>
<keyword evidence="6 9" id="KW-1133">Transmembrane helix</keyword>
<evidence type="ECO:0000256" key="7">
    <source>
        <dbReference type="ARBA" id="ARBA00023136"/>
    </source>
</evidence>
<dbReference type="Pfam" id="PF03279">
    <property type="entry name" value="Lip_A_acyltrans"/>
    <property type="match status" value="1"/>
</dbReference>
<keyword evidence="4 9" id="KW-0812">Transmembrane</keyword>
<comment type="pathway">
    <text evidence="9">Bacterial outer membrane biogenesis; lipopolysaccharide biosynthesis.</text>
</comment>
<evidence type="ECO:0000256" key="1">
    <source>
        <dbReference type="ARBA" id="ARBA00022475"/>
    </source>
</evidence>
<dbReference type="OrthoDB" id="9803456at2"/>
<feature type="transmembrane region" description="Helical" evidence="9">
    <location>
        <begin position="20"/>
        <end position="40"/>
    </location>
</feature>
<dbReference type="GO" id="GO:0005886">
    <property type="term" value="C:plasma membrane"/>
    <property type="evidence" value="ECO:0007669"/>
    <property type="project" value="UniProtKB-SubCell"/>
</dbReference>
<dbReference type="PIRSF" id="PIRSF026649">
    <property type="entry name" value="MsbB"/>
    <property type="match status" value="1"/>
</dbReference>
<dbReference type="GO" id="GO:0009245">
    <property type="term" value="P:lipid A biosynthetic process"/>
    <property type="evidence" value="ECO:0007669"/>
    <property type="project" value="InterPro"/>
</dbReference>
<comment type="function">
    <text evidence="9">Catalyzes the transfer of an acyl chain from an acyl-[acyl-carrier-protein] (ACP) to a Kdo(2)-lipid IV(A) to form a Kdo(2)-(acyl)-lipid IV(A).</text>
</comment>
<evidence type="ECO:0000256" key="9">
    <source>
        <dbReference type="HAMAP-Rule" id="MF_01942"/>
    </source>
</evidence>
<name>A0A3D8MEI2_9ALTE</name>
<dbReference type="NCBIfam" id="TIGR02207">
    <property type="entry name" value="lipid_A_htrB"/>
    <property type="match status" value="1"/>
</dbReference>
<keyword evidence="8 9" id="KW-0012">Acyltransferase</keyword>
<organism evidence="10 11">
    <name type="scientific">Alteromonas aestuariivivens</name>
    <dbReference type="NCBI Taxonomy" id="1938339"/>
    <lineage>
        <taxon>Bacteria</taxon>
        <taxon>Pseudomonadati</taxon>
        <taxon>Pseudomonadota</taxon>
        <taxon>Gammaproteobacteria</taxon>
        <taxon>Alteromonadales</taxon>
        <taxon>Alteromonadaceae</taxon>
        <taxon>Alteromonas/Salinimonas group</taxon>
        <taxon>Alteromonas</taxon>
    </lineage>
</organism>
<dbReference type="EC" id="2.3.1.241" evidence="9"/>
<evidence type="ECO:0000313" key="11">
    <source>
        <dbReference type="Proteomes" id="UP000256561"/>
    </source>
</evidence>
<dbReference type="Proteomes" id="UP000256561">
    <property type="component" value="Unassembled WGS sequence"/>
</dbReference>
<dbReference type="RefSeq" id="WP_115591463.1">
    <property type="nucleotide sequence ID" value="NZ_QRHA01000001.1"/>
</dbReference>
<accession>A0A3D8MEI2</accession>
<evidence type="ECO:0000256" key="3">
    <source>
        <dbReference type="ARBA" id="ARBA00022679"/>
    </source>
</evidence>
<dbReference type="PANTHER" id="PTHR30606">
    <property type="entry name" value="LIPID A BIOSYNTHESIS LAUROYL ACYLTRANSFERASE"/>
    <property type="match status" value="1"/>
</dbReference>
<evidence type="ECO:0000256" key="2">
    <source>
        <dbReference type="ARBA" id="ARBA00022519"/>
    </source>
</evidence>
<comment type="subcellular location">
    <subcellularLocation>
        <location evidence="9">Cell inner membrane</location>
        <topology evidence="9">Single-pass membrane protein</topology>
    </subcellularLocation>
</comment>
<keyword evidence="2 9" id="KW-0997">Cell inner membrane</keyword>
<evidence type="ECO:0000256" key="5">
    <source>
        <dbReference type="ARBA" id="ARBA00022985"/>
    </source>
</evidence>
<dbReference type="InterPro" id="IPR004960">
    <property type="entry name" value="LipA_acyltrans"/>
</dbReference>
<dbReference type="GO" id="GO:0009103">
    <property type="term" value="P:lipopolysaccharide biosynthetic process"/>
    <property type="evidence" value="ECO:0007669"/>
    <property type="project" value="UniProtKB-UniRule"/>
</dbReference>
<comment type="similarity">
    <text evidence="9">Belongs to the LpxL/LpxM/LpxP family.</text>
</comment>
<dbReference type="UniPathway" id="UPA00360">
    <property type="reaction ID" value="UER00485"/>
</dbReference>
<keyword evidence="3 9" id="KW-0808">Transferase</keyword>
<proteinExistence type="inferred from homology"/>
<evidence type="ECO:0000313" key="10">
    <source>
        <dbReference type="EMBL" id="RDV29173.1"/>
    </source>
</evidence>
<dbReference type="InterPro" id="IPR011920">
    <property type="entry name" value="Lipid_A_LpxL_LpxP"/>
</dbReference>
<dbReference type="HAMAP" id="MF_01942">
    <property type="entry name" value="Lipid_A_LpxL_LpxP"/>
    <property type="match status" value="1"/>
</dbReference>
<gene>
    <name evidence="9 10" type="primary">lpxL</name>
    <name evidence="10" type="ORF">DXV75_01555</name>
</gene>
<comment type="caution">
    <text evidence="10">The sequence shown here is derived from an EMBL/GenBank/DDBJ whole genome shotgun (WGS) entry which is preliminary data.</text>
</comment>
<dbReference type="UniPathway" id="UPA00030"/>
<evidence type="ECO:0000256" key="4">
    <source>
        <dbReference type="ARBA" id="ARBA00022692"/>
    </source>
</evidence>
<comment type="pathway">
    <text evidence="9">Glycolipid biosynthesis; KDO(2)-lipid A biosynthesis; KDO(2)-lipid A from CMP-3-deoxy-D-manno-octulosonate and lipid IV(A): step 3/4.</text>
</comment>
<keyword evidence="11" id="KW-1185">Reference proteome</keyword>
<reference evidence="11" key="1">
    <citation type="submission" date="2018-08" db="EMBL/GenBank/DDBJ databases">
        <authorList>
            <person name="Zhang J."/>
            <person name="Du Z.-J."/>
        </authorList>
    </citation>
    <scope>NUCLEOTIDE SEQUENCE [LARGE SCALE GENOMIC DNA]</scope>
    <source>
        <strain evidence="11">KCTC 52655</strain>
    </source>
</reference>
<evidence type="ECO:0000256" key="8">
    <source>
        <dbReference type="ARBA" id="ARBA00023315"/>
    </source>
</evidence>
<protein>
    <recommendedName>
        <fullName evidence="9">Lipid A biosynthesis acyltransferase</fullName>
        <ecNumber evidence="9">2.3.1.241</ecNumber>
    </recommendedName>
    <alternativeName>
        <fullName evidence="9">Kdo(2)-lipid IV(A) acyltransferase</fullName>
    </alternativeName>
</protein>
<keyword evidence="5 9" id="KW-0448">Lipopolysaccharide biosynthesis</keyword>
<keyword evidence="1 9" id="KW-1003">Cell membrane</keyword>